<organism evidence="1 2">
    <name type="scientific">Hyphomicrobium sulfonivorans</name>
    <dbReference type="NCBI Taxonomy" id="121290"/>
    <lineage>
        <taxon>Bacteria</taxon>
        <taxon>Pseudomonadati</taxon>
        <taxon>Pseudomonadota</taxon>
        <taxon>Alphaproteobacteria</taxon>
        <taxon>Hyphomicrobiales</taxon>
        <taxon>Hyphomicrobiaceae</taxon>
        <taxon>Hyphomicrobium</taxon>
    </lineage>
</organism>
<dbReference type="AlphaFoldDB" id="A0A109BI73"/>
<accession>A0A109BI73</accession>
<protein>
    <submittedName>
        <fullName evidence="1">Uncharacterized protein</fullName>
    </submittedName>
</protein>
<dbReference type="STRING" id="121290.APY04_1803"/>
<dbReference type="OrthoDB" id="7932660at2"/>
<reference evidence="1 2" key="1">
    <citation type="submission" date="2015-10" db="EMBL/GenBank/DDBJ databases">
        <title>Transcriptomic analysis of a linuron degrading triple-species bacterial consortium.</title>
        <authorList>
            <person name="Albers P."/>
        </authorList>
    </citation>
    <scope>NUCLEOTIDE SEQUENCE [LARGE SCALE GENOMIC DNA]</scope>
    <source>
        <strain evidence="1 2">WDL6</strain>
    </source>
</reference>
<comment type="caution">
    <text evidence="1">The sequence shown here is derived from an EMBL/GenBank/DDBJ whole genome shotgun (WGS) entry which is preliminary data.</text>
</comment>
<dbReference type="Proteomes" id="UP000059074">
    <property type="component" value="Unassembled WGS sequence"/>
</dbReference>
<evidence type="ECO:0000313" key="1">
    <source>
        <dbReference type="EMBL" id="KWT68477.1"/>
    </source>
</evidence>
<name>A0A109BI73_HYPSL</name>
<keyword evidence="2" id="KW-1185">Reference proteome</keyword>
<proteinExistence type="predicted"/>
<dbReference type="RefSeq" id="WP_068461712.1">
    <property type="nucleotide sequence ID" value="NZ_JAEFBX010000002.1"/>
</dbReference>
<gene>
    <name evidence="1" type="ORF">APY04_1803</name>
</gene>
<dbReference type="EMBL" id="LMTR01000057">
    <property type="protein sequence ID" value="KWT68477.1"/>
    <property type="molecule type" value="Genomic_DNA"/>
</dbReference>
<evidence type="ECO:0000313" key="2">
    <source>
        <dbReference type="Proteomes" id="UP000059074"/>
    </source>
</evidence>
<sequence length="147" mass="16065">MNLDRRRRFPVLLIVFVPLAPVGCTGPNVTTGGASSGLTCVDDSSDCIAKRQRTLRHLVDDHDRAWLRAPAPPEAYASGVRLFALKSKKKELSCEELAHGKNEADRAPGVLRGANNLTPAQVSRGMMLATEVSRELGAEMKRRCRRG</sequence>
<dbReference type="PATRIC" id="fig|121290.4.peg.3433"/>